<evidence type="ECO:0000256" key="1">
    <source>
        <dbReference type="SAM" id="MobiDB-lite"/>
    </source>
</evidence>
<proteinExistence type="predicted"/>
<gene>
    <name evidence="2" type="ORF">Vau01_023490</name>
</gene>
<dbReference type="EMBL" id="BOPG01000012">
    <property type="protein sequence ID" value="GIJ54833.1"/>
    <property type="molecule type" value="Genomic_DNA"/>
</dbReference>
<feature type="region of interest" description="Disordered" evidence="1">
    <location>
        <begin position="1"/>
        <end position="22"/>
    </location>
</feature>
<dbReference type="AlphaFoldDB" id="A0A8J3Z4G2"/>
<accession>A0A8J3Z4G2</accession>
<organism evidence="2 3">
    <name type="scientific">Virgisporangium aurantiacum</name>
    <dbReference type="NCBI Taxonomy" id="175570"/>
    <lineage>
        <taxon>Bacteria</taxon>
        <taxon>Bacillati</taxon>
        <taxon>Actinomycetota</taxon>
        <taxon>Actinomycetes</taxon>
        <taxon>Micromonosporales</taxon>
        <taxon>Micromonosporaceae</taxon>
        <taxon>Virgisporangium</taxon>
    </lineage>
</organism>
<keyword evidence="3" id="KW-1185">Reference proteome</keyword>
<evidence type="ECO:0000313" key="3">
    <source>
        <dbReference type="Proteomes" id="UP000612585"/>
    </source>
</evidence>
<sequence>MDCTRCHNPYRSPRSANRDGDGTGMIGMDAVRAVADAVLYEGYLLYPYRSTSAKNQVRWQFGVLGPPGAAAAGVGEEPDLSVRCLLDPAGDATPEVTVHLRFLQLQRRSVERAGPAGGFTPVPDLTVAGRTWLAWDEAAEREVVLGPDVPAADREHRVEVAGGDDVEILRDPDGRPVGRLVRRRRPLTASVTVSARPAGGGLLRLGVDVRNVTPSPLDDRAAATAGSFLGAHLILVADGATFLSLTDPPDRAREAAEACVQHRCWPVLAGEGAVLASPIILYDHPEVAPESAGGLFDSTEIDEILTLRVMTLTDDEKAAARATDPHAAAIIDRCDRLTPADLQRLHGALRDPRAGGGLRGDSNRAGGGLRGDSIHADSGLRGDSNRAGGGLGGDSVHADSGLPAAPPEADAGDFGGGLPWWDPAEDSSVSPDTDHVLVNGVEIRRDSLVRLRPSRRADAQDLFYAGRVARVTAVLGDVDGGRHVAVVIVDDPAADLHDWYGRYLYFAPDEVEPIGKEGRSCEPSES</sequence>
<dbReference type="Proteomes" id="UP000612585">
    <property type="component" value="Unassembled WGS sequence"/>
</dbReference>
<name>A0A8J3Z4G2_9ACTN</name>
<feature type="compositionally biased region" description="Gly residues" evidence="1">
    <location>
        <begin position="354"/>
        <end position="370"/>
    </location>
</feature>
<comment type="caution">
    <text evidence="2">The sequence shown here is derived from an EMBL/GenBank/DDBJ whole genome shotgun (WGS) entry which is preliminary data.</text>
</comment>
<protein>
    <submittedName>
        <fullName evidence="2">Uncharacterized protein</fullName>
    </submittedName>
</protein>
<reference evidence="2" key="1">
    <citation type="submission" date="2021-01" db="EMBL/GenBank/DDBJ databases">
        <title>Whole genome shotgun sequence of Virgisporangium aurantiacum NBRC 16421.</title>
        <authorList>
            <person name="Komaki H."/>
            <person name="Tamura T."/>
        </authorList>
    </citation>
    <scope>NUCLEOTIDE SEQUENCE</scope>
    <source>
        <strain evidence="2">NBRC 16421</strain>
    </source>
</reference>
<feature type="compositionally biased region" description="Basic and acidic residues" evidence="1">
    <location>
        <begin position="372"/>
        <end position="384"/>
    </location>
</feature>
<evidence type="ECO:0000313" key="2">
    <source>
        <dbReference type="EMBL" id="GIJ54833.1"/>
    </source>
</evidence>
<feature type="region of interest" description="Disordered" evidence="1">
    <location>
        <begin position="348"/>
        <end position="432"/>
    </location>
</feature>